<comment type="similarity">
    <text evidence="1">Belongs to the transglycosylase family. Rpf subfamily.</text>
</comment>
<evidence type="ECO:0000256" key="3">
    <source>
        <dbReference type="SAM" id="SignalP"/>
    </source>
</evidence>
<dbReference type="Pfam" id="PF06737">
    <property type="entry name" value="Transglycosylas"/>
    <property type="match status" value="1"/>
</dbReference>
<dbReference type="Proteomes" id="UP001597286">
    <property type="component" value="Unassembled WGS sequence"/>
</dbReference>
<dbReference type="SUPFAM" id="SSF53955">
    <property type="entry name" value="Lysozyme-like"/>
    <property type="match status" value="1"/>
</dbReference>
<evidence type="ECO:0000313" key="5">
    <source>
        <dbReference type="EMBL" id="MFD1813348.1"/>
    </source>
</evidence>
<dbReference type="InterPro" id="IPR010618">
    <property type="entry name" value="RPF"/>
</dbReference>
<gene>
    <name evidence="5" type="ORF">ACFSJG_14090</name>
</gene>
<keyword evidence="2" id="KW-0378">Hydrolase</keyword>
<accession>A0ABW4P5G8</accession>
<dbReference type="Gene3D" id="1.10.530.10">
    <property type="match status" value="1"/>
</dbReference>
<evidence type="ECO:0000256" key="1">
    <source>
        <dbReference type="ARBA" id="ARBA00010830"/>
    </source>
</evidence>
<feature type="chain" id="PRO_5045300466" evidence="3">
    <location>
        <begin position="35"/>
        <end position="190"/>
    </location>
</feature>
<feature type="signal peptide" evidence="3">
    <location>
        <begin position="1"/>
        <end position="34"/>
    </location>
</feature>
<protein>
    <submittedName>
        <fullName evidence="5">Transglycosylase family protein</fullName>
    </submittedName>
</protein>
<evidence type="ECO:0000256" key="2">
    <source>
        <dbReference type="ARBA" id="ARBA00022801"/>
    </source>
</evidence>
<evidence type="ECO:0000313" key="6">
    <source>
        <dbReference type="Proteomes" id="UP001597286"/>
    </source>
</evidence>
<feature type="domain" description="Resuscitation-promoting factor core lysozyme-like" evidence="4">
    <location>
        <begin position="34"/>
        <end position="106"/>
    </location>
</feature>
<keyword evidence="6" id="KW-1185">Reference proteome</keyword>
<dbReference type="EMBL" id="JBHUFB010000010">
    <property type="protein sequence ID" value="MFD1813348.1"/>
    <property type="molecule type" value="Genomic_DNA"/>
</dbReference>
<dbReference type="CDD" id="cd13925">
    <property type="entry name" value="RPF"/>
    <property type="match status" value="1"/>
</dbReference>
<sequence>MTTRKTSTRALAAVAATATLATIPLALSMGTASAATHNWDGVAQCESGGNWSTNTGNGYYGGLQFSQSTWAANGGTGQAHNASKEEQVRVAENVLATQGAGAWPHCGKYLTVAEPEPAPEPAPAPVVEAPATVPTVAAVPGLPENFPALTADQLREASDLAVATGDQYGVGGDVRAAIDANSVYLVGLAR</sequence>
<name>A0ABW4P5G8_9NOCA</name>
<dbReference type="RefSeq" id="WP_378485817.1">
    <property type="nucleotide sequence ID" value="NZ_JBHUFB010000010.1"/>
</dbReference>
<evidence type="ECO:0000259" key="4">
    <source>
        <dbReference type="Pfam" id="PF06737"/>
    </source>
</evidence>
<organism evidence="5 6">
    <name type="scientific">Rhodococcus gannanensis</name>
    <dbReference type="NCBI Taxonomy" id="1960308"/>
    <lineage>
        <taxon>Bacteria</taxon>
        <taxon>Bacillati</taxon>
        <taxon>Actinomycetota</taxon>
        <taxon>Actinomycetes</taxon>
        <taxon>Mycobacteriales</taxon>
        <taxon>Nocardiaceae</taxon>
        <taxon>Rhodococcus</taxon>
    </lineage>
</organism>
<comment type="caution">
    <text evidence="5">The sequence shown here is derived from an EMBL/GenBank/DDBJ whole genome shotgun (WGS) entry which is preliminary data.</text>
</comment>
<proteinExistence type="inferred from homology"/>
<dbReference type="InterPro" id="IPR023346">
    <property type="entry name" value="Lysozyme-like_dom_sf"/>
</dbReference>
<keyword evidence="3" id="KW-0732">Signal</keyword>
<reference evidence="6" key="1">
    <citation type="journal article" date="2019" name="Int. J. Syst. Evol. Microbiol.">
        <title>The Global Catalogue of Microorganisms (GCM) 10K type strain sequencing project: providing services to taxonomists for standard genome sequencing and annotation.</title>
        <authorList>
            <consortium name="The Broad Institute Genomics Platform"/>
            <consortium name="The Broad Institute Genome Sequencing Center for Infectious Disease"/>
            <person name="Wu L."/>
            <person name="Ma J."/>
        </authorList>
    </citation>
    <scope>NUCLEOTIDE SEQUENCE [LARGE SCALE GENOMIC DNA]</scope>
    <source>
        <strain evidence="6">DT72</strain>
    </source>
</reference>